<dbReference type="Proteomes" id="UP000189670">
    <property type="component" value="Unassembled WGS sequence"/>
</dbReference>
<protein>
    <recommendedName>
        <fullName evidence="3">Bacterial Ig-like domain-containing protein</fullName>
    </recommendedName>
</protein>
<evidence type="ECO:0000313" key="2">
    <source>
        <dbReference type="Proteomes" id="UP000189670"/>
    </source>
</evidence>
<dbReference type="EMBL" id="ATBP01000197">
    <property type="protein sequence ID" value="ETR71990.1"/>
    <property type="molecule type" value="Genomic_DNA"/>
</dbReference>
<name>A0A1V1PAZ6_9BACT</name>
<dbReference type="AlphaFoldDB" id="A0A1V1PAZ6"/>
<proteinExistence type="predicted"/>
<sequence length="555" mass="60336">MGKNENDAIAVDTSEEAISVTNSGLATVANSAVQGGYTGDQNIDIDPVALEGLINEYSSPNPTFSLTGGGLTAYRFRLDDESEWREEQVISIPIQLTQLTEGGHTIYVLGKDALGNWQPDDAAMTFQWTVDITAPVVQSLTDSFQPCNSISWTWNASETALFRYLIDNVSDNLPSGEYADITTVTQSTGDGIYYIHVQAQDMAGNESAVVTVQATLDNQPPNAAIHYSTTDPTMSAVTATLVPSETVTVSNNNGALTRTFLENGTFVFTFEDAAGNTGSATAEIDWISNYFQIVETLPQSPKALTQTTVFMDINYTNTQQDISLQGLGLRIHYPSQTLTYQGMSNILEPISSTASDQAETPGTDDGNLVTDRYIEIAWQDETLNWPGQSLPTRLCTVAFQTASDLLVGYTCTIIYQATQTHQGYLFSADPVSIEIQRFTLDVDANQAADALTDGLLIIRYLFGLKGGNSLIENAVDFQNGMRTSSENISAYIQRGKSYLDIDGNTRSDALTDGILILRYLFGIDEGDNLINEAVDPNGTRSSSDDIKTYIESLIE</sequence>
<organism evidence="1 2">
    <name type="scientific">Candidatus Magnetoglobus multicellularis str. Araruama</name>
    <dbReference type="NCBI Taxonomy" id="890399"/>
    <lineage>
        <taxon>Bacteria</taxon>
        <taxon>Pseudomonadati</taxon>
        <taxon>Thermodesulfobacteriota</taxon>
        <taxon>Desulfobacteria</taxon>
        <taxon>Desulfobacterales</taxon>
        <taxon>Desulfobacteraceae</taxon>
        <taxon>Candidatus Magnetoglobus</taxon>
    </lineage>
</organism>
<gene>
    <name evidence="1" type="ORF">OMM_07774</name>
</gene>
<accession>A0A1V1PAZ6</accession>
<evidence type="ECO:0008006" key="3">
    <source>
        <dbReference type="Google" id="ProtNLM"/>
    </source>
</evidence>
<reference evidence="2" key="1">
    <citation type="submission" date="2012-11" db="EMBL/GenBank/DDBJ databases">
        <authorList>
            <person name="Lucero-Rivera Y.E."/>
            <person name="Tovar-Ramirez D."/>
        </authorList>
    </citation>
    <scope>NUCLEOTIDE SEQUENCE [LARGE SCALE GENOMIC DNA]</scope>
    <source>
        <strain evidence="2">Araruama</strain>
    </source>
</reference>
<comment type="caution">
    <text evidence="1">The sequence shown here is derived from an EMBL/GenBank/DDBJ whole genome shotgun (WGS) entry which is preliminary data.</text>
</comment>
<evidence type="ECO:0000313" key="1">
    <source>
        <dbReference type="EMBL" id="ETR71990.1"/>
    </source>
</evidence>